<protein>
    <submittedName>
        <fullName evidence="1">Uncharacterized protein</fullName>
    </submittedName>
</protein>
<proteinExistence type="predicted"/>
<keyword evidence="2" id="KW-1185">Reference proteome</keyword>
<dbReference type="AlphaFoldDB" id="A0A8T3ALN2"/>
<evidence type="ECO:0000313" key="2">
    <source>
        <dbReference type="Proteomes" id="UP000829196"/>
    </source>
</evidence>
<dbReference type="EMBL" id="JAGYWB010000016">
    <property type="protein sequence ID" value="KAI0497010.1"/>
    <property type="molecule type" value="Genomic_DNA"/>
</dbReference>
<gene>
    <name evidence="1" type="ORF">KFK09_023338</name>
</gene>
<dbReference type="OrthoDB" id="10442421at2759"/>
<sequence length="143" mass="15696">MSWSRIEGGAREQSETSPNCRIWAGILARYEDFGRNSGQKCCHGMYVPVIESLDNSYYSDGTSAARACAGEDGDEAVLLHRKGTWIERKGPICECWFVLYPNNVFVNESKAHDITPSTHTRQVSTVRVGLSVGSTVSLTSSMG</sequence>
<evidence type="ECO:0000313" key="1">
    <source>
        <dbReference type="EMBL" id="KAI0497010.1"/>
    </source>
</evidence>
<name>A0A8T3ALN2_DENNO</name>
<comment type="caution">
    <text evidence="1">The sequence shown here is derived from an EMBL/GenBank/DDBJ whole genome shotgun (WGS) entry which is preliminary data.</text>
</comment>
<accession>A0A8T3ALN2</accession>
<dbReference type="Proteomes" id="UP000829196">
    <property type="component" value="Unassembled WGS sequence"/>
</dbReference>
<organism evidence="1 2">
    <name type="scientific">Dendrobium nobile</name>
    <name type="common">Orchid</name>
    <dbReference type="NCBI Taxonomy" id="94219"/>
    <lineage>
        <taxon>Eukaryota</taxon>
        <taxon>Viridiplantae</taxon>
        <taxon>Streptophyta</taxon>
        <taxon>Embryophyta</taxon>
        <taxon>Tracheophyta</taxon>
        <taxon>Spermatophyta</taxon>
        <taxon>Magnoliopsida</taxon>
        <taxon>Liliopsida</taxon>
        <taxon>Asparagales</taxon>
        <taxon>Orchidaceae</taxon>
        <taxon>Epidendroideae</taxon>
        <taxon>Malaxideae</taxon>
        <taxon>Dendrobiinae</taxon>
        <taxon>Dendrobium</taxon>
    </lineage>
</organism>
<reference evidence="1" key="1">
    <citation type="journal article" date="2022" name="Front. Genet.">
        <title>Chromosome-Scale Assembly of the Dendrobium nobile Genome Provides Insights Into the Molecular Mechanism of the Biosynthesis of the Medicinal Active Ingredient of Dendrobium.</title>
        <authorList>
            <person name="Xu Q."/>
            <person name="Niu S.-C."/>
            <person name="Li K.-L."/>
            <person name="Zheng P.-J."/>
            <person name="Zhang X.-J."/>
            <person name="Jia Y."/>
            <person name="Liu Y."/>
            <person name="Niu Y.-X."/>
            <person name="Yu L.-H."/>
            <person name="Chen D.-F."/>
            <person name="Zhang G.-Q."/>
        </authorList>
    </citation>
    <scope>NUCLEOTIDE SEQUENCE</scope>
    <source>
        <tissue evidence="1">Leaf</tissue>
    </source>
</reference>